<evidence type="ECO:0000313" key="8">
    <source>
        <dbReference type="Proteomes" id="UP000078284"/>
    </source>
</evidence>
<evidence type="ECO:0000256" key="4">
    <source>
        <dbReference type="ARBA" id="ARBA00022821"/>
    </source>
</evidence>
<sequence length="1061" mass="121703">MASARTWIYNVFPSFHGGDIRKTFLSHLRKQFNSNGITMFDDQGIERSQTIAPALIQAIRESRISIVVLSKNYASSSWCLNELVEILKCKDVVMPIFYEVDPSDVRKQTGDFGKAFKNSCKSKTKEERQRWIQALIFVGNIAGEHSLKWENEADMIEKIAKDVSDKLNATPSKDFDAFVGLEFHIRELSSLLYLDYEQVRIVGICGPAGIGKTTIARALQSLLSSNFQRSCFMENVRGSLNIGLDEYGLKLDLQERLLSKIMNQKGMRIEHLGTIRDRLHDQKVLIILDDVNDLDLYALADQTTWFGPGSRIIVTTEDNELLQKHDINNVYHVDFPSRKEALEIFCRCAFRQSSAPDTILKLAERVTELCGNLPLGLCVIGSSLHGKTEDEWEILIRRLEISLDRDIEAQLRVGYDSLHENEQALFLSIAVFFNYKDRQLVMAMLLDSNLDVEYGLRTLANKSLIHISRNEKIVMHNLLQHVGRQAIQRQEPWKRHILIDADEICNVLENDTDARIVSGISFDISRIGEVFLSERAFKRLCNLQFLRVFKTRYDEKNRVRIPENMEFPPRLRLLQWEAYPRRSLSLKLNLEYLVELDMEGSLLEKLWDGTQPLANLKKMSLSSSWYLKKLPDLSNATNLEELDLRACQNLVELPSSFSCLHKLKYLNMMGCRRLKEVPPHINLKSLELVNMYGCSRLKSFPDISTNISSLDISYTDVEELPESMTMWSRLRTLEIYKSRNLKIVTHVPLNLTYLDLSETRIEKIPDDIKNVHGLQILFLGGCRKLASLPELPGSLLYLSANECESLESVSCPFNTSYMELSFTNCFKLNQEARRGIIQQSFSHGWASLPGRELPTDLYHRSTGHSITVRLEGKTPFSVFFGFKVFLVISPNHDAEETSNSPLFCPRIGKIGCSDDETPVYIIPKPRAEHLVMFHSDLHNKEKCHEVGNEILFEFSNISDTYEIIECGVRFYTDETGEISERRNEYEIDQVCEDENDWSYEFGPVEALECSKNNGHNDSLICTSNEDKIEANKYTDCWSWLIICFDVSHIVRSIGSLVWGGR</sequence>
<dbReference type="FunFam" id="3.40.50.10140:FF:000007">
    <property type="entry name" value="Disease resistance protein (TIR-NBS-LRR class)"/>
    <property type="match status" value="1"/>
</dbReference>
<dbReference type="InterPro" id="IPR027417">
    <property type="entry name" value="P-loop_NTPase"/>
</dbReference>
<proteinExistence type="predicted"/>
<reference evidence="8" key="1">
    <citation type="journal article" date="2016" name="Proc. Natl. Acad. Sci. U.S.A.">
        <title>Chromosome-level assembly of Arabidopsis thaliana Ler reveals the extent of translocation and inversion polymorphisms.</title>
        <authorList>
            <person name="Zapata L."/>
            <person name="Ding J."/>
            <person name="Willing E.M."/>
            <person name="Hartwig B."/>
            <person name="Bezdan D."/>
            <person name="Jiao W.B."/>
            <person name="Patel V."/>
            <person name="Velikkakam James G."/>
            <person name="Koornneef M."/>
            <person name="Ossowski S."/>
            <person name="Schneeberger K."/>
        </authorList>
    </citation>
    <scope>NUCLEOTIDE SEQUENCE [LARGE SCALE GENOMIC DNA]</scope>
    <source>
        <strain evidence="8">cv. Landsberg erecta</strain>
    </source>
</reference>
<keyword evidence="3" id="KW-0378">Hydrolase</keyword>
<dbReference type="PANTHER" id="PTHR11017:SF225">
    <property type="entry name" value="ADP-RIBOSYL CYCLASE_CYCLIC ADP-RIBOSE HYDROLASE-RELATED"/>
    <property type="match status" value="1"/>
</dbReference>
<dbReference type="SUPFAM" id="SSF52058">
    <property type="entry name" value="L domain-like"/>
    <property type="match status" value="1"/>
</dbReference>
<evidence type="ECO:0000256" key="3">
    <source>
        <dbReference type="ARBA" id="ARBA00022801"/>
    </source>
</evidence>
<dbReference type="FunFam" id="3.80.10.10:FF:000386">
    <property type="entry name" value="Disease resistance protein RPS4"/>
    <property type="match status" value="1"/>
</dbReference>
<dbReference type="SUPFAM" id="SSF52200">
    <property type="entry name" value="Toll/Interleukin receptor TIR domain"/>
    <property type="match status" value="1"/>
</dbReference>
<dbReference type="Gene3D" id="3.40.50.10140">
    <property type="entry name" value="Toll/interleukin-1 receptor homology (TIR) domain"/>
    <property type="match status" value="1"/>
</dbReference>
<dbReference type="Gene3D" id="1.10.8.430">
    <property type="entry name" value="Helical domain of apoptotic protease-activating factors"/>
    <property type="match status" value="1"/>
</dbReference>
<dbReference type="SUPFAM" id="SSF46785">
    <property type="entry name" value="Winged helix' DNA-binding domain"/>
    <property type="match status" value="1"/>
</dbReference>
<dbReference type="Pfam" id="PF23282">
    <property type="entry name" value="WHD_ROQ1"/>
    <property type="match status" value="1"/>
</dbReference>
<dbReference type="Pfam" id="PF07725">
    <property type="entry name" value="LRR_3"/>
    <property type="match status" value="1"/>
</dbReference>
<dbReference type="Pfam" id="PF00560">
    <property type="entry name" value="LRR_1"/>
    <property type="match status" value="2"/>
</dbReference>
<feature type="domain" description="TIR" evidence="6">
    <location>
        <begin position="7"/>
        <end position="167"/>
    </location>
</feature>
<dbReference type="GO" id="GO:0016787">
    <property type="term" value="F:hydrolase activity"/>
    <property type="evidence" value="ECO:0007669"/>
    <property type="project" value="UniProtKB-KW"/>
</dbReference>
<dbReference type="SUPFAM" id="SSF52540">
    <property type="entry name" value="P-loop containing nucleoside triphosphate hydrolases"/>
    <property type="match status" value="1"/>
</dbReference>
<dbReference type="InterPro" id="IPR058192">
    <property type="entry name" value="WHD_ROQ1-like"/>
</dbReference>
<dbReference type="PROSITE" id="PS50104">
    <property type="entry name" value="TIR"/>
    <property type="match status" value="1"/>
</dbReference>
<keyword evidence="4" id="KW-0611">Plant defense</keyword>
<dbReference type="Gene3D" id="3.80.10.10">
    <property type="entry name" value="Ribonuclease Inhibitor"/>
    <property type="match status" value="2"/>
</dbReference>
<evidence type="ECO:0000259" key="6">
    <source>
        <dbReference type="PROSITE" id="PS50104"/>
    </source>
</evidence>
<evidence type="ECO:0000256" key="1">
    <source>
        <dbReference type="ARBA" id="ARBA00022614"/>
    </source>
</evidence>
<organism evidence="7 8">
    <name type="scientific">Arabidopsis thaliana</name>
    <name type="common">Mouse-ear cress</name>
    <dbReference type="NCBI Taxonomy" id="3702"/>
    <lineage>
        <taxon>Eukaryota</taxon>
        <taxon>Viridiplantae</taxon>
        <taxon>Streptophyta</taxon>
        <taxon>Embryophyta</taxon>
        <taxon>Tracheophyta</taxon>
        <taxon>Spermatophyta</taxon>
        <taxon>Magnoliopsida</taxon>
        <taxon>eudicotyledons</taxon>
        <taxon>Gunneridae</taxon>
        <taxon>Pentapetalae</taxon>
        <taxon>rosids</taxon>
        <taxon>malvids</taxon>
        <taxon>Brassicales</taxon>
        <taxon>Brassicaceae</taxon>
        <taxon>Camelineae</taxon>
        <taxon>Arabidopsis</taxon>
    </lineage>
</organism>
<keyword evidence="5" id="KW-0520">NAD</keyword>
<dbReference type="GO" id="GO:0007165">
    <property type="term" value="P:signal transduction"/>
    <property type="evidence" value="ECO:0007669"/>
    <property type="project" value="InterPro"/>
</dbReference>
<keyword evidence="2" id="KW-0677">Repeat</keyword>
<dbReference type="PANTHER" id="PTHR11017">
    <property type="entry name" value="LEUCINE-RICH REPEAT-CONTAINING PROTEIN"/>
    <property type="match status" value="1"/>
</dbReference>
<dbReference type="GO" id="GO:0043531">
    <property type="term" value="F:ADP binding"/>
    <property type="evidence" value="ECO:0007669"/>
    <property type="project" value="InterPro"/>
</dbReference>
<dbReference type="InterPro" id="IPR003593">
    <property type="entry name" value="AAA+_ATPase"/>
</dbReference>
<dbReference type="FunFam" id="3.40.50.300:FF:001002">
    <property type="entry name" value="Disease resistance protein (TIR-NBS-LRR class)"/>
    <property type="match status" value="1"/>
</dbReference>
<dbReference type="ExpressionAtlas" id="A0A178ULL8">
    <property type="expression patterns" value="baseline and differential"/>
</dbReference>
<dbReference type="Gene3D" id="3.40.50.300">
    <property type="entry name" value="P-loop containing nucleotide triphosphate hydrolases"/>
    <property type="match status" value="1"/>
</dbReference>
<dbReference type="InterPro" id="IPR036390">
    <property type="entry name" value="WH_DNA-bd_sf"/>
</dbReference>
<dbReference type="InterPro" id="IPR011713">
    <property type="entry name" value="Leu-rich_rpt_3"/>
</dbReference>
<dbReference type="InterPro" id="IPR042197">
    <property type="entry name" value="Apaf_helical"/>
</dbReference>
<dbReference type="Pfam" id="PF00931">
    <property type="entry name" value="NB-ARC"/>
    <property type="match status" value="1"/>
</dbReference>
<dbReference type="Proteomes" id="UP000078284">
    <property type="component" value="Chromosome 5"/>
</dbReference>
<dbReference type="InterPro" id="IPR044974">
    <property type="entry name" value="Disease_R_plants"/>
</dbReference>
<dbReference type="InterPro" id="IPR032675">
    <property type="entry name" value="LRR_dom_sf"/>
</dbReference>
<dbReference type="EMBL" id="LUHQ01000005">
    <property type="protein sequence ID" value="OAO94545.1"/>
    <property type="molecule type" value="Genomic_DNA"/>
</dbReference>
<dbReference type="Pfam" id="PF01582">
    <property type="entry name" value="TIR"/>
    <property type="match status" value="1"/>
</dbReference>
<dbReference type="InterPro" id="IPR002182">
    <property type="entry name" value="NB-ARC"/>
</dbReference>
<dbReference type="InterPro" id="IPR000157">
    <property type="entry name" value="TIR_dom"/>
</dbReference>
<accession>A0A178ULL8</accession>
<dbReference type="PRINTS" id="PR00364">
    <property type="entry name" value="DISEASERSIST"/>
</dbReference>
<comment type="caution">
    <text evidence="7">The sequence shown here is derived from an EMBL/GenBank/DDBJ whole genome shotgun (WGS) entry which is preliminary data.</text>
</comment>
<name>A0A178ULL8_ARATH</name>
<dbReference type="InterPro" id="IPR035897">
    <property type="entry name" value="Toll_tir_struct_dom_sf"/>
</dbReference>
<protein>
    <recommendedName>
        <fullName evidence="6">TIR domain-containing protein</fullName>
    </recommendedName>
</protein>
<dbReference type="GO" id="GO:0006952">
    <property type="term" value="P:defense response"/>
    <property type="evidence" value="ECO:0007669"/>
    <property type="project" value="UniProtKB-KW"/>
</dbReference>
<evidence type="ECO:0000256" key="2">
    <source>
        <dbReference type="ARBA" id="ARBA00022737"/>
    </source>
</evidence>
<dbReference type="SMART" id="SM00255">
    <property type="entry name" value="TIR"/>
    <property type="match status" value="1"/>
</dbReference>
<dbReference type="SMART" id="SM00382">
    <property type="entry name" value="AAA"/>
    <property type="match status" value="1"/>
</dbReference>
<gene>
    <name evidence="7" type="ordered locus">AXX17_At5g36220</name>
</gene>
<dbReference type="InterPro" id="IPR001611">
    <property type="entry name" value="Leu-rich_rpt"/>
</dbReference>
<dbReference type="AlphaFoldDB" id="A0A178ULL8"/>
<evidence type="ECO:0000313" key="7">
    <source>
        <dbReference type="EMBL" id="OAO94545.1"/>
    </source>
</evidence>
<dbReference type="PROSITE" id="PS51450">
    <property type="entry name" value="LRR"/>
    <property type="match status" value="1"/>
</dbReference>
<evidence type="ECO:0000256" key="5">
    <source>
        <dbReference type="ARBA" id="ARBA00023027"/>
    </source>
</evidence>
<keyword evidence="1" id="KW-0433">Leucine-rich repeat</keyword>